<evidence type="ECO:0000313" key="1">
    <source>
        <dbReference type="EMBL" id="MSU00228.1"/>
    </source>
</evidence>
<dbReference type="RefSeq" id="WP_154438553.1">
    <property type="nucleotide sequence ID" value="NZ_VUNQ01000002.1"/>
</dbReference>
<sequence>MFRFIKKTIVFLLILSLMVGYVNARYKETNIYKSINGTDKFYYVPQNIDIANLGTSHAQYAFVYEDLDLVGFNFALPAQRVFYDEKLFEKYIENFKEGSTVIIPISYISFYLGYDNENFEDFNKMYYPFLSLKDIKKPKLSEYLKYKALPVVTAESNIKYAFIKEEKAHEPKSVYKTSTIPIDKMKEESNDTAGRHLEFIEEGRKDKDKFVAIVDNIIATAIEHNIRPVITTTPFTKYYNEHFSEDFYKEFQDTIDGLLEKYPDIQYLDYSHDPRFENNEELFFDSSHLNIEGGKLFTKIILEEIR</sequence>
<dbReference type="AlphaFoldDB" id="A0A6N7XV79"/>
<keyword evidence="2" id="KW-1185">Reference proteome</keyword>
<accession>A0A6N7XV79</accession>
<comment type="caution">
    <text evidence="1">The sequence shown here is derived from an EMBL/GenBank/DDBJ whole genome shotgun (WGS) entry which is preliminary data.</text>
</comment>
<dbReference type="SUPFAM" id="SSF52266">
    <property type="entry name" value="SGNH hydrolase"/>
    <property type="match status" value="1"/>
</dbReference>
<name>A0A6N7XV79_9FIRM</name>
<dbReference type="EMBL" id="VUNQ01000002">
    <property type="protein sequence ID" value="MSU00228.1"/>
    <property type="molecule type" value="Genomic_DNA"/>
</dbReference>
<dbReference type="InterPro" id="IPR036514">
    <property type="entry name" value="SGNH_hydro_sf"/>
</dbReference>
<dbReference type="Proteomes" id="UP000469523">
    <property type="component" value="Unassembled WGS sequence"/>
</dbReference>
<evidence type="ECO:0000313" key="2">
    <source>
        <dbReference type="Proteomes" id="UP000469523"/>
    </source>
</evidence>
<gene>
    <name evidence="1" type="ORF">FYJ83_01940</name>
</gene>
<reference evidence="1 2" key="1">
    <citation type="submission" date="2019-09" db="EMBL/GenBank/DDBJ databases">
        <title>In-depth cultivation of the pig gut microbiome towards novel bacterial diversity and tailored functional studies.</title>
        <authorList>
            <person name="Wylensek D."/>
            <person name="Hitch T.C.A."/>
            <person name="Clavel T."/>
        </authorList>
    </citation>
    <scope>NUCLEOTIDE SEQUENCE [LARGE SCALE GENOMIC DNA]</scope>
    <source>
        <strain evidence="1 2">WCA3-693-APC-4?</strain>
    </source>
</reference>
<organism evidence="1 2">
    <name type="scientific">Tissierella pigra</name>
    <dbReference type="NCBI Taxonomy" id="2607614"/>
    <lineage>
        <taxon>Bacteria</taxon>
        <taxon>Bacillati</taxon>
        <taxon>Bacillota</taxon>
        <taxon>Tissierellia</taxon>
        <taxon>Tissierellales</taxon>
        <taxon>Tissierellaceae</taxon>
        <taxon>Tissierella</taxon>
    </lineage>
</organism>
<protein>
    <submittedName>
        <fullName evidence="1">Uncharacterized protein</fullName>
    </submittedName>
</protein>
<dbReference type="Gene3D" id="3.40.50.1110">
    <property type="entry name" value="SGNH hydrolase"/>
    <property type="match status" value="1"/>
</dbReference>
<proteinExistence type="predicted"/>